<dbReference type="Proteomes" id="UP000578819">
    <property type="component" value="Unassembled WGS sequence"/>
</dbReference>
<feature type="region of interest" description="Disordered" evidence="2">
    <location>
        <begin position="74"/>
        <end position="98"/>
    </location>
</feature>
<name>A0A7W7WP20_9ACTN</name>
<protein>
    <submittedName>
        <fullName evidence="4">3-oxoacyl-[acyl-carrier protein] reductase</fullName>
        <ecNumber evidence="4">1.1.1.100</ecNumber>
    </submittedName>
</protein>
<organism evidence="4 5">
    <name type="scientific">Micromonospora polyrhachis</name>
    <dbReference type="NCBI Taxonomy" id="1282883"/>
    <lineage>
        <taxon>Bacteria</taxon>
        <taxon>Bacillati</taxon>
        <taxon>Actinomycetota</taxon>
        <taxon>Actinomycetes</taxon>
        <taxon>Micromonosporales</taxon>
        <taxon>Micromonosporaceae</taxon>
        <taxon>Micromonospora</taxon>
    </lineage>
</organism>
<dbReference type="GO" id="GO:0004316">
    <property type="term" value="F:3-oxoacyl-[acyl-carrier-protein] reductase (NADPH) activity"/>
    <property type="evidence" value="ECO:0007669"/>
    <property type="project" value="UniProtKB-EC"/>
</dbReference>
<comment type="similarity">
    <text evidence="1">Belongs to the short-chain dehydrogenases/reductases (SDR) family.</text>
</comment>
<sequence length="497" mass="51519">MSDRYATFARSGPGRALVKRLGLPDPPSLRRHQPGDSLVTGPVLLDAAPGGRLREPVAALLTAAGVELRAPATLGADHDPTTAVSDHDPTTAVSDHDPTMVGADIEPTMVTADSATVVPEPSMGQPPRNAALIFDATGITDSTRLRPLYDFFHPHARALLPSGRVIVLGTPPELCAAPREATAQRALEGLTRSIGKEFGRGTTAQLVYVAPGAEGAVESTLRFLLSGRSAYVSGQVIRIGQPTDQQQPVDWERPLAGKVTLVTGAAQGIGAAIARVLARDGAHVVALDVPAAGEALAAVANEIRGTALQLDLTAADAPTRLAEHLAARHGRVDVVVHNAGITRDKTIGRMDATRWDSVLDVNLSSQERINDVLLARDLITAGGRLVGVSSIAGIAGNRGQTNYATSKAGVIGLVQSMAPVLAGRGITINAVAPGFIETNMTARMPTLLREAGRRMNSMAQGGRPVDVAETVAWFASPASGGVTGNIVRVCGQSLLGA</sequence>
<dbReference type="AlphaFoldDB" id="A0A7W7WP20"/>
<dbReference type="NCBIfam" id="NF006110">
    <property type="entry name" value="PRK08261.1"/>
    <property type="match status" value="1"/>
</dbReference>
<dbReference type="InterPro" id="IPR020904">
    <property type="entry name" value="Sc_DH/Rdtase_CS"/>
</dbReference>
<dbReference type="InterPro" id="IPR057326">
    <property type="entry name" value="KR_dom"/>
</dbReference>
<dbReference type="RefSeq" id="WP_184534784.1">
    <property type="nucleotide sequence ID" value="NZ_JACHJW010000001.1"/>
</dbReference>
<dbReference type="PANTHER" id="PTHR42760:SF78">
    <property type="entry name" value="3-OXOACYL-[ACYL-CARRIER-PROTEIN] REDUCTASE [NADH]"/>
    <property type="match status" value="1"/>
</dbReference>
<dbReference type="SUPFAM" id="SSF51735">
    <property type="entry name" value="NAD(P)-binding Rossmann-fold domains"/>
    <property type="match status" value="1"/>
</dbReference>
<evidence type="ECO:0000256" key="1">
    <source>
        <dbReference type="ARBA" id="ARBA00006484"/>
    </source>
</evidence>
<dbReference type="SMART" id="SM00822">
    <property type="entry name" value="PKS_KR"/>
    <property type="match status" value="1"/>
</dbReference>
<comment type="caution">
    <text evidence="4">The sequence shown here is derived from an EMBL/GenBank/DDBJ whole genome shotgun (WGS) entry which is preliminary data.</text>
</comment>
<dbReference type="PRINTS" id="PR00080">
    <property type="entry name" value="SDRFAMILY"/>
</dbReference>
<dbReference type="FunFam" id="3.40.50.720:FF:000338">
    <property type="entry name" value="3-oxoacyl-ACP reductase FabG"/>
    <property type="match status" value="1"/>
</dbReference>
<dbReference type="EC" id="1.1.1.100" evidence="4"/>
<dbReference type="PANTHER" id="PTHR42760">
    <property type="entry name" value="SHORT-CHAIN DEHYDROGENASES/REDUCTASES FAMILY MEMBER"/>
    <property type="match status" value="1"/>
</dbReference>
<dbReference type="Pfam" id="PF13561">
    <property type="entry name" value="adh_short_C2"/>
    <property type="match status" value="1"/>
</dbReference>
<evidence type="ECO:0000256" key="2">
    <source>
        <dbReference type="SAM" id="MobiDB-lite"/>
    </source>
</evidence>
<dbReference type="Gene3D" id="3.40.50.720">
    <property type="entry name" value="NAD(P)-binding Rossmann-like Domain"/>
    <property type="match status" value="2"/>
</dbReference>
<evidence type="ECO:0000313" key="5">
    <source>
        <dbReference type="Proteomes" id="UP000578819"/>
    </source>
</evidence>
<dbReference type="PROSITE" id="PS00061">
    <property type="entry name" value="ADH_SHORT"/>
    <property type="match status" value="1"/>
</dbReference>
<dbReference type="InterPro" id="IPR036291">
    <property type="entry name" value="NAD(P)-bd_dom_sf"/>
</dbReference>
<feature type="domain" description="Ketoreductase" evidence="3">
    <location>
        <begin position="258"/>
        <end position="434"/>
    </location>
</feature>
<feature type="compositionally biased region" description="Basic and acidic residues" evidence="2">
    <location>
        <begin position="76"/>
        <end position="98"/>
    </location>
</feature>
<dbReference type="PRINTS" id="PR00081">
    <property type="entry name" value="GDHRDH"/>
</dbReference>
<dbReference type="InterPro" id="IPR002347">
    <property type="entry name" value="SDR_fam"/>
</dbReference>
<gene>
    <name evidence="4" type="ORF">FHR38_002474</name>
</gene>
<keyword evidence="4" id="KW-0560">Oxidoreductase</keyword>
<dbReference type="EMBL" id="JACHJW010000001">
    <property type="protein sequence ID" value="MBB4958741.1"/>
    <property type="molecule type" value="Genomic_DNA"/>
</dbReference>
<proteinExistence type="inferred from homology"/>
<evidence type="ECO:0000313" key="4">
    <source>
        <dbReference type="EMBL" id="MBB4958741.1"/>
    </source>
</evidence>
<evidence type="ECO:0000259" key="3">
    <source>
        <dbReference type="SMART" id="SM00822"/>
    </source>
</evidence>
<reference evidence="4 5" key="1">
    <citation type="submission" date="2020-08" db="EMBL/GenBank/DDBJ databases">
        <title>Sequencing the genomes of 1000 actinobacteria strains.</title>
        <authorList>
            <person name="Klenk H.-P."/>
        </authorList>
    </citation>
    <scope>NUCLEOTIDE SEQUENCE [LARGE SCALE GENOMIC DNA]</scope>
    <source>
        <strain evidence="4 5">DSM 45886</strain>
    </source>
</reference>
<accession>A0A7W7WP20</accession>
<keyword evidence="5" id="KW-1185">Reference proteome</keyword>